<dbReference type="Proteomes" id="UP000660611">
    <property type="component" value="Unassembled WGS sequence"/>
</dbReference>
<comment type="caution">
    <text evidence="3">The sequence shown here is derived from an EMBL/GenBank/DDBJ whole genome shotgun (WGS) entry which is preliminary data.</text>
</comment>
<evidence type="ECO:0000256" key="1">
    <source>
        <dbReference type="SAM" id="MobiDB-lite"/>
    </source>
</evidence>
<accession>A0A919UB57</accession>
<dbReference type="AlphaFoldDB" id="A0A919UB57"/>
<evidence type="ECO:0000313" key="3">
    <source>
        <dbReference type="EMBL" id="GIG48792.1"/>
    </source>
</evidence>
<feature type="compositionally biased region" description="Low complexity" evidence="1">
    <location>
        <begin position="29"/>
        <end position="40"/>
    </location>
</feature>
<sequence length="158" mass="16341">MRNTQRFLTLAGMTLAAGAILGMGATAASAAPSADSGTTAVQAPPPGGGGGGGQPGGGGGQPGGGGGQPGGGPAWPGGMGNNNGGGRWHGNFDGHRRNNQWVQSWVVDTFRNKKACNFAGWIGEQRNWWDDSDCYRIGSRNHVRYVLVAHEYGGRRHR</sequence>
<protein>
    <submittedName>
        <fullName evidence="3">Uncharacterized protein</fullName>
    </submittedName>
</protein>
<name>A0A919UB57_9ACTN</name>
<gene>
    <name evidence="3" type="ORF">Dsi01nite_068330</name>
</gene>
<feature type="chain" id="PRO_5036949768" evidence="2">
    <location>
        <begin position="31"/>
        <end position="158"/>
    </location>
</feature>
<organism evidence="3 4">
    <name type="scientific">Dactylosporangium siamense</name>
    <dbReference type="NCBI Taxonomy" id="685454"/>
    <lineage>
        <taxon>Bacteria</taxon>
        <taxon>Bacillati</taxon>
        <taxon>Actinomycetota</taxon>
        <taxon>Actinomycetes</taxon>
        <taxon>Micromonosporales</taxon>
        <taxon>Micromonosporaceae</taxon>
        <taxon>Dactylosporangium</taxon>
    </lineage>
</organism>
<feature type="region of interest" description="Disordered" evidence="1">
    <location>
        <begin position="29"/>
        <end position="95"/>
    </location>
</feature>
<reference evidence="3" key="1">
    <citation type="submission" date="2021-01" db="EMBL/GenBank/DDBJ databases">
        <title>Whole genome shotgun sequence of Dactylosporangium siamense NBRC 106093.</title>
        <authorList>
            <person name="Komaki H."/>
            <person name="Tamura T."/>
        </authorList>
    </citation>
    <scope>NUCLEOTIDE SEQUENCE</scope>
    <source>
        <strain evidence="3">NBRC 106093</strain>
    </source>
</reference>
<keyword evidence="4" id="KW-1185">Reference proteome</keyword>
<dbReference type="RefSeq" id="WP_203850491.1">
    <property type="nucleotide sequence ID" value="NZ_BAAAVW010000023.1"/>
</dbReference>
<evidence type="ECO:0000313" key="4">
    <source>
        <dbReference type="Proteomes" id="UP000660611"/>
    </source>
</evidence>
<proteinExistence type="predicted"/>
<keyword evidence="2" id="KW-0732">Signal</keyword>
<evidence type="ECO:0000256" key="2">
    <source>
        <dbReference type="SAM" id="SignalP"/>
    </source>
</evidence>
<dbReference type="EMBL" id="BONQ01000108">
    <property type="protein sequence ID" value="GIG48792.1"/>
    <property type="molecule type" value="Genomic_DNA"/>
</dbReference>
<feature type="signal peptide" evidence="2">
    <location>
        <begin position="1"/>
        <end position="30"/>
    </location>
</feature>
<feature type="compositionally biased region" description="Gly residues" evidence="1">
    <location>
        <begin position="48"/>
        <end position="88"/>
    </location>
</feature>